<protein>
    <submittedName>
        <fullName evidence="1">Uncharacterized protein</fullName>
    </submittedName>
</protein>
<dbReference type="InterPro" id="IPR036402">
    <property type="entry name" value="EF-Ts_dimer_sf"/>
</dbReference>
<dbReference type="SUPFAM" id="SSF54713">
    <property type="entry name" value="Elongation factor Ts (EF-Ts), dimerisation domain"/>
    <property type="match status" value="1"/>
</dbReference>
<name>A0ABQ9GTB9_9NEOP</name>
<comment type="caution">
    <text evidence="1">The sequence shown here is derived from an EMBL/GenBank/DDBJ whole genome shotgun (WGS) entry which is preliminary data.</text>
</comment>
<dbReference type="Gene3D" id="3.30.479.20">
    <property type="entry name" value="Elongation factor Ts, dimerisation domain"/>
    <property type="match status" value="1"/>
</dbReference>
<evidence type="ECO:0000313" key="2">
    <source>
        <dbReference type="Proteomes" id="UP001159363"/>
    </source>
</evidence>
<reference evidence="1 2" key="1">
    <citation type="submission" date="2023-02" db="EMBL/GenBank/DDBJ databases">
        <title>LHISI_Scaffold_Assembly.</title>
        <authorList>
            <person name="Stuart O.P."/>
            <person name="Cleave R."/>
            <person name="Magrath M.J.L."/>
            <person name="Mikheyev A.S."/>
        </authorList>
    </citation>
    <scope>NUCLEOTIDE SEQUENCE [LARGE SCALE GENOMIC DNA]</scope>
    <source>
        <strain evidence="1">Daus_M_001</strain>
        <tissue evidence="1">Leg muscle</tissue>
    </source>
</reference>
<organism evidence="1 2">
    <name type="scientific">Dryococelus australis</name>
    <dbReference type="NCBI Taxonomy" id="614101"/>
    <lineage>
        <taxon>Eukaryota</taxon>
        <taxon>Metazoa</taxon>
        <taxon>Ecdysozoa</taxon>
        <taxon>Arthropoda</taxon>
        <taxon>Hexapoda</taxon>
        <taxon>Insecta</taxon>
        <taxon>Pterygota</taxon>
        <taxon>Neoptera</taxon>
        <taxon>Polyneoptera</taxon>
        <taxon>Phasmatodea</taxon>
        <taxon>Verophasmatodea</taxon>
        <taxon>Anareolatae</taxon>
        <taxon>Phasmatidae</taxon>
        <taxon>Eurycanthinae</taxon>
        <taxon>Dryococelus</taxon>
    </lineage>
</organism>
<gene>
    <name evidence="1" type="ORF">PR048_023177</name>
</gene>
<evidence type="ECO:0000313" key="1">
    <source>
        <dbReference type="EMBL" id="KAJ8875282.1"/>
    </source>
</evidence>
<accession>A0ABQ9GTB9</accession>
<sequence>MNPTKFGEPSVDEPAANADDEQCMIYQEYLLDPSITVAQLLSDNGVSVLDFERFECGEVLSSSSVEPPANLRAEAGGPFAQKCASVDM</sequence>
<dbReference type="Proteomes" id="UP001159363">
    <property type="component" value="Chromosome 8"/>
</dbReference>
<keyword evidence="2" id="KW-1185">Reference proteome</keyword>
<dbReference type="EMBL" id="JARBHB010000009">
    <property type="protein sequence ID" value="KAJ8875282.1"/>
    <property type="molecule type" value="Genomic_DNA"/>
</dbReference>
<proteinExistence type="predicted"/>